<keyword evidence="5" id="KW-0862">Zinc</keyword>
<feature type="domain" description="Helicase ATP-binding" evidence="8">
    <location>
        <begin position="181"/>
        <end position="339"/>
    </location>
</feature>
<evidence type="ECO:0000259" key="8">
    <source>
        <dbReference type="PROSITE" id="PS51192"/>
    </source>
</evidence>
<dbReference type="InterPro" id="IPR001650">
    <property type="entry name" value="Helicase_C-like"/>
</dbReference>
<sequence length="1235" mass="132039">MDAPSEEVTVGSAVKARFGATEHGAVGTRWFDGVVTRDNGDGSFAIEYADGDVEERVERKYIKPSCGGADSSAAAAAEADQPARPKSSSSQGSATGDSSDGAAAGQEGRGRRMLKPTTVMVGGFAVKRQNMYDMEEGEGSVWDRELGEGASDPALFGCKLPKQGGAEAVPLDESLGQPSQVGPMGLGKTLQTIAFLAHLKFDLGVGGPHLVVAPLSVLSSWMTELKRFCPGLASVKLHSSDPEERKRLMATISANPEAYDVVVTTFEMAKSPNVHTQLASRAWWRYLIVDEGHALKNDASQVSQALRSFHAAHKLLLTGTPLQNNLHELWALLHFLYEQEFPTSTAFDSAFNLNGKVGSVDNERLAAASRLLQPLMLRRTKGEALLRDLESEHAEHAAGTGTDWKKLSSLLMQLRKCCNHPFLFPNVEPSGDEAYSTQLVDGSGKFQILQRLLAKLFAAGHRVVLFSQFTSTLDLLEDFLTHEGYKYGRLDGSTNRVQRTVDINAFNMPGSSRFVFLMSTRAGGLGINCQTADTCILFDSDWNPQVDLQAMARVHRIGQTKTVHLYRLVSPGTVEERIVQRAEKKLYLDQMVNRGSSSQAEAMEQVSTSEMLSMLKFGAQCCFASSEPPTDDQLDAIIDRSRKEGDRLGGAMTGVQRSADSFDASASELNLRQLGGVTYGQGSEHAGPAAVRDLEAVLGSANGGSGDINAEWEALQAGKKREKKGRFETQWVKGVGEVAGRDFLHEERCLVCWKGPLGGGKRAKVCKEAKGGKEASSSKDAGGGSQRKLGLHGELRGCDLCPAAFHLRCIGMAEEDATAWGIWACPHHSCSTCGRKAAAAGGLLFRCAVCPQAFCEDHLPAEALIMGENERFQALGAAHPKQGCYLLCKTACVKKSDKLGFGCGEASASAAAILGATGVDTTSSSGGKRKAAAQPAYKRDERTAWEKLQPGATKALAYLLRQPAAKLGATATAGFRARAQDANNLTTVELLHDLLFDSELTAGAKSKADRLAGLAPLVERLASWGGADREKGQAEARDEAAETYMRLVTTLEGLRTYQLQALAALIGAQRLSSQKGGEGALPSLRLTPVGVGLQPKFLASVMALFLSTPHEYALILDQRAGASDKSSTELRASGDPGFLVNTIGSAPLYSRGKKMVVRGGQLVQPKPPPLPSQPQYRPIVQPKPPAASSSSAADQVERMAVGLPPGWSVKVSKSTGKAYYVSPSNQATVFEGTLY</sequence>
<dbReference type="SMART" id="SM00490">
    <property type="entry name" value="HELICc"/>
    <property type="match status" value="1"/>
</dbReference>
<organism evidence="10 11">
    <name type="scientific">Emiliania huxleyi (strain CCMP1516)</name>
    <dbReference type="NCBI Taxonomy" id="280463"/>
    <lineage>
        <taxon>Eukaryota</taxon>
        <taxon>Haptista</taxon>
        <taxon>Haptophyta</taxon>
        <taxon>Prymnesiophyceae</taxon>
        <taxon>Isochrysidales</taxon>
        <taxon>Noelaerhabdaceae</taxon>
        <taxon>Emiliania</taxon>
    </lineage>
</organism>
<dbReference type="Gene3D" id="3.30.40.10">
    <property type="entry name" value="Zinc/RING finger domain, C3HC4 (zinc finger)"/>
    <property type="match status" value="1"/>
</dbReference>
<dbReference type="GO" id="GO:0003682">
    <property type="term" value="F:chromatin binding"/>
    <property type="evidence" value="ECO:0007669"/>
    <property type="project" value="TreeGrafter"/>
</dbReference>
<feature type="compositionally biased region" description="Low complexity" evidence="7">
    <location>
        <begin position="69"/>
        <end position="80"/>
    </location>
</feature>
<dbReference type="STRING" id="2903.R1DPN9"/>
<evidence type="ECO:0000256" key="6">
    <source>
        <dbReference type="ARBA" id="ARBA00023242"/>
    </source>
</evidence>
<dbReference type="KEGG" id="ehx:EMIHUDRAFT_201303"/>
<dbReference type="GO" id="GO:0042393">
    <property type="term" value="F:histone binding"/>
    <property type="evidence" value="ECO:0007669"/>
    <property type="project" value="TreeGrafter"/>
</dbReference>
<dbReference type="PANTHER" id="PTHR45623:SF14">
    <property type="entry name" value="CHROMODOMAIN-HELICASE-DNA-BINDING PROTEIN 1"/>
    <property type="match status" value="1"/>
</dbReference>
<keyword evidence="4" id="KW-0378">Hydrolase</keyword>
<evidence type="ECO:0000256" key="7">
    <source>
        <dbReference type="SAM" id="MobiDB-lite"/>
    </source>
</evidence>
<reference evidence="10" key="2">
    <citation type="submission" date="2024-10" db="UniProtKB">
        <authorList>
            <consortium name="EnsemblProtists"/>
        </authorList>
    </citation>
    <scope>IDENTIFICATION</scope>
</reference>
<dbReference type="GO" id="GO:0005524">
    <property type="term" value="F:ATP binding"/>
    <property type="evidence" value="ECO:0007669"/>
    <property type="project" value="InterPro"/>
</dbReference>
<dbReference type="SMART" id="SM00249">
    <property type="entry name" value="PHD"/>
    <property type="match status" value="1"/>
</dbReference>
<dbReference type="CDD" id="cd04508">
    <property type="entry name" value="Tudor_SF"/>
    <property type="match status" value="1"/>
</dbReference>
<name>A0A0D3KMH2_EMIH1</name>
<dbReference type="InterPro" id="IPR027417">
    <property type="entry name" value="P-loop_NTPase"/>
</dbReference>
<evidence type="ECO:0000259" key="9">
    <source>
        <dbReference type="PROSITE" id="PS51194"/>
    </source>
</evidence>
<dbReference type="InterPro" id="IPR001965">
    <property type="entry name" value="Znf_PHD"/>
</dbReference>
<dbReference type="CDD" id="cd18793">
    <property type="entry name" value="SF2_C_SNF"/>
    <property type="match status" value="1"/>
</dbReference>
<evidence type="ECO:0000313" key="10">
    <source>
        <dbReference type="EnsemblProtists" id="EOD36957"/>
    </source>
</evidence>
<dbReference type="SMART" id="SM00487">
    <property type="entry name" value="DEXDc"/>
    <property type="match status" value="1"/>
</dbReference>
<dbReference type="GO" id="GO:0003677">
    <property type="term" value="F:DNA binding"/>
    <property type="evidence" value="ECO:0007669"/>
    <property type="project" value="TreeGrafter"/>
</dbReference>
<evidence type="ECO:0000313" key="11">
    <source>
        <dbReference type="Proteomes" id="UP000013827"/>
    </source>
</evidence>
<proteinExistence type="predicted"/>
<keyword evidence="2" id="KW-0479">Metal-binding</keyword>
<dbReference type="Gene3D" id="3.40.50.10810">
    <property type="entry name" value="Tandem AAA-ATPase domain"/>
    <property type="match status" value="1"/>
</dbReference>
<evidence type="ECO:0000256" key="4">
    <source>
        <dbReference type="ARBA" id="ARBA00022801"/>
    </source>
</evidence>
<dbReference type="HOGENOM" id="CLU_267313_0_0_1"/>
<dbReference type="GO" id="GO:0005634">
    <property type="term" value="C:nucleus"/>
    <property type="evidence" value="ECO:0007669"/>
    <property type="project" value="UniProtKB-SubCell"/>
</dbReference>
<dbReference type="Pfam" id="PF00176">
    <property type="entry name" value="SNF2-rel_dom"/>
    <property type="match status" value="1"/>
</dbReference>
<dbReference type="SUPFAM" id="SSF57903">
    <property type="entry name" value="FYVE/PHD zinc finger"/>
    <property type="match status" value="1"/>
</dbReference>
<dbReference type="GO" id="GO:0000785">
    <property type="term" value="C:chromatin"/>
    <property type="evidence" value="ECO:0007669"/>
    <property type="project" value="TreeGrafter"/>
</dbReference>
<dbReference type="InterPro" id="IPR038718">
    <property type="entry name" value="SNF2-like_sf"/>
</dbReference>
<dbReference type="EnsemblProtists" id="EOD36957">
    <property type="protein sequence ID" value="EOD36957"/>
    <property type="gene ID" value="EMIHUDRAFT_201303"/>
</dbReference>
<dbReference type="InterPro" id="IPR049730">
    <property type="entry name" value="SNF2/RAD54-like_C"/>
</dbReference>
<dbReference type="Pfam" id="PF00271">
    <property type="entry name" value="Helicase_C"/>
    <property type="match status" value="1"/>
</dbReference>
<comment type="subcellular location">
    <subcellularLocation>
        <location evidence="1">Nucleus</location>
    </subcellularLocation>
</comment>
<feature type="compositionally biased region" description="Low complexity" evidence="7">
    <location>
        <begin position="87"/>
        <end position="106"/>
    </location>
</feature>
<keyword evidence="11" id="KW-1185">Reference proteome</keyword>
<protein>
    <submittedName>
        <fullName evidence="10">Uncharacterized protein</fullName>
    </submittedName>
</protein>
<dbReference type="InterPro" id="IPR000330">
    <property type="entry name" value="SNF2_N"/>
</dbReference>
<dbReference type="eggNOG" id="KOG0385">
    <property type="taxonomic scope" value="Eukaryota"/>
</dbReference>
<feature type="domain" description="Helicase C-terminal" evidence="9">
    <location>
        <begin position="448"/>
        <end position="607"/>
    </location>
</feature>
<keyword evidence="3" id="KW-0863">Zinc-finger</keyword>
<feature type="region of interest" description="Disordered" evidence="7">
    <location>
        <begin position="64"/>
        <end position="114"/>
    </location>
</feature>
<dbReference type="GeneID" id="17282227"/>
<dbReference type="PROSITE" id="PS51194">
    <property type="entry name" value="HELICASE_CTER"/>
    <property type="match status" value="1"/>
</dbReference>
<keyword evidence="6" id="KW-0539">Nucleus</keyword>
<dbReference type="Gene3D" id="2.30.30.140">
    <property type="match status" value="1"/>
</dbReference>
<dbReference type="GO" id="GO:0016887">
    <property type="term" value="F:ATP hydrolysis activity"/>
    <property type="evidence" value="ECO:0007669"/>
    <property type="project" value="TreeGrafter"/>
</dbReference>
<evidence type="ECO:0000256" key="3">
    <source>
        <dbReference type="ARBA" id="ARBA00022771"/>
    </source>
</evidence>
<evidence type="ECO:0000256" key="1">
    <source>
        <dbReference type="ARBA" id="ARBA00004123"/>
    </source>
</evidence>
<dbReference type="GO" id="GO:0034728">
    <property type="term" value="P:nucleosome organization"/>
    <property type="evidence" value="ECO:0007669"/>
    <property type="project" value="TreeGrafter"/>
</dbReference>
<evidence type="ECO:0000256" key="5">
    <source>
        <dbReference type="ARBA" id="ARBA00022833"/>
    </source>
</evidence>
<reference evidence="11" key="1">
    <citation type="journal article" date="2013" name="Nature">
        <title>Pan genome of the phytoplankton Emiliania underpins its global distribution.</title>
        <authorList>
            <person name="Read B.A."/>
            <person name="Kegel J."/>
            <person name="Klute M.J."/>
            <person name="Kuo A."/>
            <person name="Lefebvre S.C."/>
            <person name="Maumus F."/>
            <person name="Mayer C."/>
            <person name="Miller J."/>
            <person name="Monier A."/>
            <person name="Salamov A."/>
            <person name="Young J."/>
            <person name="Aguilar M."/>
            <person name="Claverie J.M."/>
            <person name="Frickenhaus S."/>
            <person name="Gonzalez K."/>
            <person name="Herman E.K."/>
            <person name="Lin Y.C."/>
            <person name="Napier J."/>
            <person name="Ogata H."/>
            <person name="Sarno A.F."/>
            <person name="Shmutz J."/>
            <person name="Schroeder D."/>
            <person name="de Vargas C."/>
            <person name="Verret F."/>
            <person name="von Dassow P."/>
            <person name="Valentin K."/>
            <person name="Van de Peer Y."/>
            <person name="Wheeler G."/>
            <person name="Dacks J.B."/>
            <person name="Delwiche C.F."/>
            <person name="Dyhrman S.T."/>
            <person name="Glockner G."/>
            <person name="John U."/>
            <person name="Richards T."/>
            <person name="Worden A.Z."/>
            <person name="Zhang X."/>
            <person name="Grigoriev I.V."/>
            <person name="Allen A.E."/>
            <person name="Bidle K."/>
            <person name="Borodovsky M."/>
            <person name="Bowler C."/>
            <person name="Brownlee C."/>
            <person name="Cock J.M."/>
            <person name="Elias M."/>
            <person name="Gladyshev V.N."/>
            <person name="Groth M."/>
            <person name="Guda C."/>
            <person name="Hadaegh A."/>
            <person name="Iglesias-Rodriguez M.D."/>
            <person name="Jenkins J."/>
            <person name="Jones B.M."/>
            <person name="Lawson T."/>
            <person name="Leese F."/>
            <person name="Lindquist E."/>
            <person name="Lobanov A."/>
            <person name="Lomsadze A."/>
            <person name="Malik S.B."/>
            <person name="Marsh M.E."/>
            <person name="Mackinder L."/>
            <person name="Mock T."/>
            <person name="Mueller-Roeber B."/>
            <person name="Pagarete A."/>
            <person name="Parker M."/>
            <person name="Probert I."/>
            <person name="Quesneville H."/>
            <person name="Raines C."/>
            <person name="Rensing S.A."/>
            <person name="Riano-Pachon D.M."/>
            <person name="Richier S."/>
            <person name="Rokitta S."/>
            <person name="Shiraiwa Y."/>
            <person name="Soanes D.M."/>
            <person name="van der Giezen M."/>
            <person name="Wahlund T.M."/>
            <person name="Williams B."/>
            <person name="Wilson W."/>
            <person name="Wolfe G."/>
            <person name="Wurch L.L."/>
        </authorList>
    </citation>
    <scope>NUCLEOTIDE SEQUENCE</scope>
</reference>
<dbReference type="InterPro" id="IPR014001">
    <property type="entry name" value="Helicase_ATP-bd"/>
</dbReference>
<dbReference type="RefSeq" id="XP_005789386.1">
    <property type="nucleotide sequence ID" value="XM_005789329.1"/>
</dbReference>
<dbReference type="SUPFAM" id="SSF52540">
    <property type="entry name" value="P-loop containing nucleoside triphosphate hydrolases"/>
    <property type="match status" value="2"/>
</dbReference>
<dbReference type="PaxDb" id="2903-EOD36957"/>
<dbReference type="GO" id="GO:0008270">
    <property type="term" value="F:zinc ion binding"/>
    <property type="evidence" value="ECO:0007669"/>
    <property type="project" value="UniProtKB-KW"/>
</dbReference>
<dbReference type="InterPro" id="IPR013083">
    <property type="entry name" value="Znf_RING/FYVE/PHD"/>
</dbReference>
<feature type="region of interest" description="Disordered" evidence="7">
    <location>
        <begin position="1163"/>
        <end position="1195"/>
    </location>
</feature>
<dbReference type="PROSITE" id="PS51192">
    <property type="entry name" value="HELICASE_ATP_BIND_1"/>
    <property type="match status" value="1"/>
</dbReference>
<dbReference type="InterPro" id="IPR011011">
    <property type="entry name" value="Znf_FYVE_PHD"/>
</dbReference>
<evidence type="ECO:0000256" key="2">
    <source>
        <dbReference type="ARBA" id="ARBA00022723"/>
    </source>
</evidence>
<dbReference type="Proteomes" id="UP000013827">
    <property type="component" value="Unassembled WGS sequence"/>
</dbReference>
<accession>A0A0D3KMH2</accession>
<dbReference type="Gene3D" id="3.40.50.300">
    <property type="entry name" value="P-loop containing nucleotide triphosphate hydrolases"/>
    <property type="match status" value="1"/>
</dbReference>
<dbReference type="PANTHER" id="PTHR45623">
    <property type="entry name" value="CHROMODOMAIN-HELICASE-DNA-BINDING PROTEIN 3-RELATED-RELATED"/>
    <property type="match status" value="1"/>
</dbReference>
<dbReference type="GO" id="GO:0140658">
    <property type="term" value="F:ATP-dependent chromatin remodeler activity"/>
    <property type="evidence" value="ECO:0007669"/>
    <property type="project" value="TreeGrafter"/>
</dbReference>
<dbReference type="AlphaFoldDB" id="A0A0D3KMH2"/>